<feature type="transmembrane region" description="Helical" evidence="1">
    <location>
        <begin position="98"/>
        <end position="115"/>
    </location>
</feature>
<feature type="transmembrane region" description="Helical" evidence="1">
    <location>
        <begin position="189"/>
        <end position="208"/>
    </location>
</feature>
<organism evidence="2 3">
    <name type="scientific">Chryseobacterium taeanense</name>
    <dbReference type="NCBI Taxonomy" id="311334"/>
    <lineage>
        <taxon>Bacteria</taxon>
        <taxon>Pseudomonadati</taxon>
        <taxon>Bacteroidota</taxon>
        <taxon>Flavobacteriia</taxon>
        <taxon>Flavobacteriales</taxon>
        <taxon>Weeksellaceae</taxon>
        <taxon>Chryseobacterium group</taxon>
        <taxon>Chryseobacterium</taxon>
    </lineage>
</organism>
<gene>
    <name evidence="2" type="ORF">SAMN05421846_106253</name>
</gene>
<keyword evidence="1" id="KW-0472">Membrane</keyword>
<dbReference type="EMBL" id="FNDW01000006">
    <property type="protein sequence ID" value="SDI35910.1"/>
    <property type="molecule type" value="Genomic_DNA"/>
</dbReference>
<feature type="transmembrane region" description="Helical" evidence="1">
    <location>
        <begin position="342"/>
        <end position="364"/>
    </location>
</feature>
<feature type="transmembrane region" description="Helical" evidence="1">
    <location>
        <begin position="308"/>
        <end position="330"/>
    </location>
</feature>
<feature type="transmembrane region" description="Helical" evidence="1">
    <location>
        <begin position="9"/>
        <end position="28"/>
    </location>
</feature>
<evidence type="ECO:0008006" key="4">
    <source>
        <dbReference type="Google" id="ProtNLM"/>
    </source>
</evidence>
<feature type="transmembrane region" description="Helical" evidence="1">
    <location>
        <begin position="150"/>
        <end position="177"/>
    </location>
</feature>
<dbReference type="STRING" id="311334.SAMN05421846_106253"/>
<dbReference type="RefSeq" id="WP_089858251.1">
    <property type="nucleotide sequence ID" value="NZ_FNDW01000006.1"/>
</dbReference>
<feature type="transmembrane region" description="Helical" evidence="1">
    <location>
        <begin position="252"/>
        <end position="271"/>
    </location>
</feature>
<proteinExistence type="predicted"/>
<evidence type="ECO:0000313" key="2">
    <source>
        <dbReference type="EMBL" id="SDI35910.1"/>
    </source>
</evidence>
<evidence type="ECO:0000256" key="1">
    <source>
        <dbReference type="SAM" id="Phobius"/>
    </source>
</evidence>
<keyword evidence="1" id="KW-1133">Transmembrane helix</keyword>
<dbReference type="Proteomes" id="UP000198869">
    <property type="component" value="Unassembled WGS sequence"/>
</dbReference>
<name>A0A1G8JZC9_9FLAO</name>
<reference evidence="3" key="1">
    <citation type="submission" date="2016-10" db="EMBL/GenBank/DDBJ databases">
        <authorList>
            <person name="Varghese N."/>
            <person name="Submissions S."/>
        </authorList>
    </citation>
    <scope>NUCLEOTIDE SEQUENCE [LARGE SCALE GENOMIC DNA]</scope>
    <source>
        <strain evidence="3">DSM 17071</strain>
    </source>
</reference>
<accession>A0A1G8JZC9</accession>
<keyword evidence="3" id="KW-1185">Reference proteome</keyword>
<evidence type="ECO:0000313" key="3">
    <source>
        <dbReference type="Proteomes" id="UP000198869"/>
    </source>
</evidence>
<sequence>MKKNTSYQFVLYFIIVIFLCIFKVYFAYITCNGYAFADWLINYQEAGFGRRGLSGTVFIFLYKVFSIKVQYSVFFTQTIVYVLFFYFLYKLLRFKKANIIDALFLLTPFCLWGFFSDPAIGARKDGILWLLFVAFIYYLSQNKLTKTKKYIFLVLFAVSVFIHESFVFYTPYFLIALYFHNKKIDVKMFLLIMLSFGIPAGIILLTGINTDYHKTLQIIRECKINLQEENIFQWKETQLIKIDYYTKEIKNLSLYVISVALQLGFVIFYMFLKKFPPENRKKLLISFALAFFISIPLFLIAIDVGRWFYNSFILFEILLISLIPVSETSFFNVEIFKNRGMLIFIFLVLLADFVYRVPSALIGIQTGLPLRFFLHLFGIHSF</sequence>
<dbReference type="AlphaFoldDB" id="A0A1G8JZC9"/>
<feature type="transmembrane region" description="Helical" evidence="1">
    <location>
        <begin position="283"/>
        <end position="302"/>
    </location>
</feature>
<feature type="transmembrane region" description="Helical" evidence="1">
    <location>
        <begin position="127"/>
        <end position="144"/>
    </location>
</feature>
<keyword evidence="1" id="KW-0812">Transmembrane</keyword>
<dbReference type="OrthoDB" id="1231156at2"/>
<protein>
    <recommendedName>
        <fullName evidence="4">EpsG family protein</fullName>
    </recommendedName>
</protein>
<feature type="transmembrane region" description="Helical" evidence="1">
    <location>
        <begin position="72"/>
        <end position="92"/>
    </location>
</feature>